<accession>A0ABQ6ACS6</accession>
<dbReference type="RefSeq" id="WP_284258644.1">
    <property type="nucleotide sequence ID" value="NZ_BSOS01000073.1"/>
</dbReference>
<reference evidence="2" key="1">
    <citation type="journal article" date="2019" name="Int. J. Syst. Evol. Microbiol.">
        <title>The Global Catalogue of Microorganisms (GCM) 10K type strain sequencing project: providing services to taxonomists for standard genome sequencing and annotation.</title>
        <authorList>
            <consortium name="The Broad Institute Genomics Platform"/>
            <consortium name="The Broad Institute Genome Sequencing Center for Infectious Disease"/>
            <person name="Wu L."/>
            <person name="Ma J."/>
        </authorList>
    </citation>
    <scope>NUCLEOTIDE SEQUENCE [LARGE SCALE GENOMIC DNA]</scope>
    <source>
        <strain evidence="2">NBRC 112502</strain>
    </source>
</reference>
<gene>
    <name evidence="1" type="ORF">GCM10010909_25460</name>
</gene>
<dbReference type="Proteomes" id="UP001156641">
    <property type="component" value="Unassembled WGS sequence"/>
</dbReference>
<name>A0ABQ6ACS6_9PROT</name>
<proteinExistence type="predicted"/>
<organism evidence="1 2">
    <name type="scientific">Acidocella aquatica</name>
    <dbReference type="NCBI Taxonomy" id="1922313"/>
    <lineage>
        <taxon>Bacteria</taxon>
        <taxon>Pseudomonadati</taxon>
        <taxon>Pseudomonadota</taxon>
        <taxon>Alphaproteobacteria</taxon>
        <taxon>Acetobacterales</taxon>
        <taxon>Acidocellaceae</taxon>
        <taxon>Acidocella</taxon>
    </lineage>
</organism>
<comment type="caution">
    <text evidence="1">The sequence shown here is derived from an EMBL/GenBank/DDBJ whole genome shotgun (WGS) entry which is preliminary data.</text>
</comment>
<evidence type="ECO:0000313" key="2">
    <source>
        <dbReference type="Proteomes" id="UP001156641"/>
    </source>
</evidence>
<protein>
    <submittedName>
        <fullName evidence="1">Uncharacterized protein</fullName>
    </submittedName>
</protein>
<keyword evidence="2" id="KW-1185">Reference proteome</keyword>
<evidence type="ECO:0000313" key="1">
    <source>
        <dbReference type="EMBL" id="GLR67865.1"/>
    </source>
</evidence>
<dbReference type="EMBL" id="BSOS01000073">
    <property type="protein sequence ID" value="GLR67865.1"/>
    <property type="molecule type" value="Genomic_DNA"/>
</dbReference>
<sequence length="152" mass="16858">MNNSLDRLIEGMVETLRREILPNLEGEFVRGQAYGVIYMLKSLQLRASWSPVFLLEQIARLQELAAATAELPAEAPRVKLPEVLPHDARELEALRDAGDAAVSALIGWLTAHEYPAGDAAVETYIHQQLKHELKTSAKPMFAEISLGKEQEA</sequence>